<keyword evidence="5" id="KW-0456">Lyase</keyword>
<dbReference type="Pfam" id="PF00194">
    <property type="entry name" value="Carb_anhydrase"/>
    <property type="match status" value="1"/>
</dbReference>
<evidence type="ECO:0000256" key="2">
    <source>
        <dbReference type="ARBA" id="ARBA00012925"/>
    </source>
</evidence>
<dbReference type="SUPFAM" id="SSF51069">
    <property type="entry name" value="Carbonic anhydrase"/>
    <property type="match status" value="1"/>
</dbReference>
<feature type="domain" description="Alpha-carbonic anhydrase" evidence="7">
    <location>
        <begin position="1"/>
        <end position="153"/>
    </location>
</feature>
<accession>A0A3P7LQG1</accession>
<evidence type="ECO:0000256" key="3">
    <source>
        <dbReference type="ARBA" id="ARBA00022723"/>
    </source>
</evidence>
<dbReference type="CDD" id="cd00326">
    <property type="entry name" value="alpha_CA"/>
    <property type="match status" value="1"/>
</dbReference>
<dbReference type="PROSITE" id="PS51144">
    <property type="entry name" value="ALPHA_CA_2"/>
    <property type="match status" value="1"/>
</dbReference>
<evidence type="ECO:0000313" key="9">
    <source>
        <dbReference type="Proteomes" id="UP000281553"/>
    </source>
</evidence>
<evidence type="ECO:0000313" key="8">
    <source>
        <dbReference type="EMBL" id="VDN12218.1"/>
    </source>
</evidence>
<comment type="similarity">
    <text evidence="1">Belongs to the alpha-carbonic anhydrase family.</text>
</comment>
<proteinExistence type="inferred from homology"/>
<dbReference type="Gene3D" id="3.10.200.10">
    <property type="entry name" value="Alpha carbonic anhydrase"/>
    <property type="match status" value="1"/>
</dbReference>
<reference evidence="8 9" key="1">
    <citation type="submission" date="2018-11" db="EMBL/GenBank/DDBJ databases">
        <authorList>
            <consortium name="Pathogen Informatics"/>
        </authorList>
    </citation>
    <scope>NUCLEOTIDE SEQUENCE [LARGE SCALE GENOMIC DNA]</scope>
</reference>
<evidence type="ECO:0000256" key="6">
    <source>
        <dbReference type="ARBA" id="ARBA00048348"/>
    </source>
</evidence>
<name>A0A3P7LQG1_DIBLA</name>
<organism evidence="8 9">
    <name type="scientific">Dibothriocephalus latus</name>
    <name type="common">Fish tapeworm</name>
    <name type="synonym">Diphyllobothrium latum</name>
    <dbReference type="NCBI Taxonomy" id="60516"/>
    <lineage>
        <taxon>Eukaryota</taxon>
        <taxon>Metazoa</taxon>
        <taxon>Spiralia</taxon>
        <taxon>Lophotrochozoa</taxon>
        <taxon>Platyhelminthes</taxon>
        <taxon>Cestoda</taxon>
        <taxon>Eucestoda</taxon>
        <taxon>Diphyllobothriidea</taxon>
        <taxon>Diphyllobothriidae</taxon>
        <taxon>Dibothriocephalus</taxon>
    </lineage>
</organism>
<keyword evidence="3" id="KW-0479">Metal-binding</keyword>
<sequence>MHIVSYSSMYASFAEAKSSPGGLAVIGVFFQLTTNQAESSLSKMGNLFSSLGGLSNAGSKVNVNAFKPDVLLPQNKDEFFRYQGSLTTPPCTENVQWTVMRHSLKVTNEDLVKLRSLHFGNNDGNKPMQDNFRPVKSLNTGHAPQTRVLYKSWSASGRIVPALVPVVSELTLGMLSR</sequence>
<keyword evidence="4" id="KW-0862">Zinc</keyword>
<dbReference type="GO" id="GO:0005886">
    <property type="term" value="C:plasma membrane"/>
    <property type="evidence" value="ECO:0007669"/>
    <property type="project" value="TreeGrafter"/>
</dbReference>
<dbReference type="AlphaFoldDB" id="A0A3P7LQG1"/>
<dbReference type="PANTHER" id="PTHR18952:SF265">
    <property type="entry name" value="CARBONIC ANHYDRASE"/>
    <property type="match status" value="1"/>
</dbReference>
<evidence type="ECO:0000256" key="5">
    <source>
        <dbReference type="ARBA" id="ARBA00023239"/>
    </source>
</evidence>
<evidence type="ECO:0000256" key="4">
    <source>
        <dbReference type="ARBA" id="ARBA00022833"/>
    </source>
</evidence>
<dbReference type="InterPro" id="IPR001148">
    <property type="entry name" value="CA_dom"/>
</dbReference>
<dbReference type="GO" id="GO:0004089">
    <property type="term" value="F:carbonate dehydratase activity"/>
    <property type="evidence" value="ECO:0007669"/>
    <property type="project" value="UniProtKB-EC"/>
</dbReference>
<keyword evidence="9" id="KW-1185">Reference proteome</keyword>
<comment type="catalytic activity">
    <reaction evidence="6">
        <text>hydrogencarbonate + H(+) = CO2 + H2O</text>
        <dbReference type="Rhea" id="RHEA:10748"/>
        <dbReference type="ChEBI" id="CHEBI:15377"/>
        <dbReference type="ChEBI" id="CHEBI:15378"/>
        <dbReference type="ChEBI" id="CHEBI:16526"/>
        <dbReference type="ChEBI" id="CHEBI:17544"/>
        <dbReference type="EC" id="4.2.1.1"/>
    </reaction>
</comment>
<dbReference type="Proteomes" id="UP000281553">
    <property type="component" value="Unassembled WGS sequence"/>
</dbReference>
<gene>
    <name evidence="8" type="ORF">DILT_LOCUS8049</name>
</gene>
<dbReference type="InterPro" id="IPR036398">
    <property type="entry name" value="CA_dom_sf"/>
</dbReference>
<evidence type="ECO:0000259" key="7">
    <source>
        <dbReference type="PROSITE" id="PS51144"/>
    </source>
</evidence>
<dbReference type="GO" id="GO:0008270">
    <property type="term" value="F:zinc ion binding"/>
    <property type="evidence" value="ECO:0007669"/>
    <property type="project" value="InterPro"/>
</dbReference>
<dbReference type="EC" id="4.2.1.1" evidence="2"/>
<dbReference type="PANTHER" id="PTHR18952">
    <property type="entry name" value="CARBONIC ANHYDRASE"/>
    <property type="match status" value="1"/>
</dbReference>
<dbReference type="InterPro" id="IPR023561">
    <property type="entry name" value="Carbonic_anhydrase_a-class"/>
</dbReference>
<dbReference type="OrthoDB" id="429145at2759"/>
<dbReference type="SMART" id="SM01057">
    <property type="entry name" value="Carb_anhydrase"/>
    <property type="match status" value="1"/>
</dbReference>
<protein>
    <recommendedName>
        <fullName evidence="2">carbonic anhydrase</fullName>
        <ecNumber evidence="2">4.2.1.1</ecNumber>
    </recommendedName>
</protein>
<evidence type="ECO:0000256" key="1">
    <source>
        <dbReference type="ARBA" id="ARBA00010718"/>
    </source>
</evidence>
<dbReference type="EMBL" id="UYRU01053358">
    <property type="protein sequence ID" value="VDN12218.1"/>
    <property type="molecule type" value="Genomic_DNA"/>
</dbReference>